<proteinExistence type="predicted"/>
<feature type="transmembrane region" description="Helical" evidence="1">
    <location>
        <begin position="158"/>
        <end position="176"/>
    </location>
</feature>
<dbReference type="Pfam" id="PF07843">
    <property type="entry name" value="DUF1634"/>
    <property type="match status" value="1"/>
</dbReference>
<dbReference type="Proteomes" id="UP000010473">
    <property type="component" value="Chromosome"/>
</dbReference>
<feature type="transmembrane region" description="Helical" evidence="1">
    <location>
        <begin position="71"/>
        <end position="92"/>
    </location>
</feature>
<organism evidence="2 3">
    <name type="scientific">Stanieria cyanosphaera (strain ATCC 29371 / PCC 7437)</name>
    <dbReference type="NCBI Taxonomy" id="111780"/>
    <lineage>
        <taxon>Bacteria</taxon>
        <taxon>Bacillati</taxon>
        <taxon>Cyanobacteriota</taxon>
        <taxon>Cyanophyceae</taxon>
        <taxon>Pleurocapsales</taxon>
        <taxon>Dermocarpellaceae</taxon>
        <taxon>Stanieria</taxon>
    </lineage>
</organism>
<dbReference type="InterPro" id="IPR012861">
    <property type="entry name" value="DUF1634"/>
</dbReference>
<evidence type="ECO:0008006" key="4">
    <source>
        <dbReference type="Google" id="ProtNLM"/>
    </source>
</evidence>
<protein>
    <recommendedName>
        <fullName evidence="4">DUF1634 domain-containing protein</fullName>
    </recommendedName>
</protein>
<dbReference type="AlphaFoldDB" id="K9XQQ1"/>
<gene>
    <name evidence="2" type="ordered locus">Sta7437_0795</name>
</gene>
<dbReference type="EMBL" id="CP003653">
    <property type="protein sequence ID" value="AFZ34386.1"/>
    <property type="molecule type" value="Genomic_DNA"/>
</dbReference>
<dbReference type="eggNOG" id="COG4272">
    <property type="taxonomic scope" value="Bacteria"/>
</dbReference>
<dbReference type="KEGG" id="scs:Sta7437_0795"/>
<keyword evidence="1" id="KW-1133">Transmembrane helix</keyword>
<evidence type="ECO:0000313" key="2">
    <source>
        <dbReference type="EMBL" id="AFZ34386.1"/>
    </source>
</evidence>
<keyword evidence="1" id="KW-0472">Membrane</keyword>
<dbReference type="OrthoDB" id="511496at2"/>
<keyword evidence="3" id="KW-1185">Reference proteome</keyword>
<reference evidence="3" key="1">
    <citation type="journal article" date="2013" name="Proc. Natl. Acad. Sci. U.S.A.">
        <title>Improving the coverage of the cyanobacterial phylum using diversity-driven genome sequencing.</title>
        <authorList>
            <person name="Shih P.M."/>
            <person name="Wu D."/>
            <person name="Latifi A."/>
            <person name="Axen S.D."/>
            <person name="Fewer D.P."/>
            <person name="Talla E."/>
            <person name="Calteau A."/>
            <person name="Cai F."/>
            <person name="Tandeau de Marsac N."/>
            <person name="Rippka R."/>
            <person name="Herdman M."/>
            <person name="Sivonen K."/>
            <person name="Coursin T."/>
            <person name="Laurent T."/>
            <person name="Goodwin L."/>
            <person name="Nolan M."/>
            <person name="Davenport K.W."/>
            <person name="Han C.S."/>
            <person name="Rubin E.M."/>
            <person name="Eisen J.A."/>
            <person name="Woyke T."/>
            <person name="Gugger M."/>
            <person name="Kerfeld C.A."/>
        </authorList>
    </citation>
    <scope>NUCLEOTIDE SEQUENCE [LARGE SCALE GENOMIC DNA]</scope>
    <source>
        <strain evidence="3">ATCC 29371 / PCC 7437</strain>
    </source>
</reference>
<dbReference type="HOGENOM" id="CLU_1509956_0_0_3"/>
<evidence type="ECO:0000256" key="1">
    <source>
        <dbReference type="SAM" id="Phobius"/>
    </source>
</evidence>
<dbReference type="RefSeq" id="WP_015192059.1">
    <property type="nucleotide sequence ID" value="NC_019748.1"/>
</dbReference>
<keyword evidence="1" id="KW-0812">Transmembrane</keyword>
<dbReference type="PATRIC" id="fig|111780.3.peg.828"/>
<accession>K9XQQ1</accession>
<dbReference type="STRING" id="111780.Sta7437_0795"/>
<sequence length="180" mass="20220">MNKFGSRFWWFSSATTQEEKISSSLAQQDFTSELPNLTTNDVTKIEPQFVPSQNLFKTETEQQLEDWLSNILKAGVLLASTVVLLGGILYLIRHGNEPADYRIFRGEPSDLCFPTGIVKAAWRGSSRGIIQFGLLLLIATPIARVAISLSAFLRMRDFNYVAIALSVLISLIYSFLKAYY</sequence>
<name>K9XQQ1_STAC7</name>
<evidence type="ECO:0000313" key="3">
    <source>
        <dbReference type="Proteomes" id="UP000010473"/>
    </source>
</evidence>
<feature type="transmembrane region" description="Helical" evidence="1">
    <location>
        <begin position="129"/>
        <end position="152"/>
    </location>
</feature>